<accession>A0ABY7E6M4</accession>
<dbReference type="SMART" id="SM00355">
    <property type="entry name" value="ZnF_C2H2"/>
    <property type="match status" value="12"/>
</dbReference>
<keyword evidence="1" id="KW-0479">Metal-binding</keyword>
<dbReference type="PANTHER" id="PTHR24408:SF58">
    <property type="entry name" value="TRANSCRIPTION FACTOR (TFIIIA), PUTATIVE (AFU_ORTHOLOGUE AFUA_1G05150)-RELATED"/>
    <property type="match status" value="1"/>
</dbReference>
<sequence>MEEVQKNGETTNKPQLSHKDISRDRKQNKNTENSVSCLCEGDSGSKLLFRCGTCKRKFKTLCFLHKHLMSHLRSTGSYHYDDVLKTAFPKYESCCSSTQTEMFFENLKREFPDDDIISSQTNDVKDSALDQVDMDVESDDSFANSGDCFESVYSDVVKVDRISKKGLQNSLSNKKAPDHLNGSKQVLEACDEDSCSTLIIEPVTLNKRDVNVHVNTARTKGNKTIANGSHNSPKRLISKNKFICDQCKVMFRNKKELLKHESKTHSNELKFNCDKCKDAFIRVVDYKKHKSRAHSPAKNIQKDKRAPSGPVDDIEVKNEKSVIIKREETPGTKSKIRKRKCEGAKIKKPKESGQQEGNNPHTCELCGYVMPRSKVAVHMRLHSGDRPYKCEQCGKGLISSSKLQRHMLIHDEKKKHACDICGAGFTMKYKLRMHMHIHTGKKPYLCSICGAEFNHSANLATHTRCVHLQVKPFHCEICGGSYAKRSQLDEHVLSHSSEKHHTCRYCGKSFKYLKGLRRHEKNHSDDAGSLKCDDCGTKFTRKDTLDRHRLIHSKETMLHCPTCQITFENNDEFKEHIDSHVEKIQYECILCKQKFKVPGKYYTHMLAIHNISKELARQVHSDVKDGQFSQKVAELIAKAASPADPNLPLHSEDNVSFTSKSSSVPCYNVNQVVSNIIEENKASLNALTRAATENLRLHSQDVREEEKNIPLVPPINPLVLFEKSNNLLPLDHYGIDGKSQGQRAHPMNITDHNYGQSLNSLDQSIHTVHSGMQHSDLNVGHLQSLNLPDNFSLGPHNSLTCHGVGHPFMARNMVNFEQVSDQHSVEQGAIESLRRLQESSNPPLSVAMATSSGMMSVSQGQGHIQSAQVADNSSATNYRLQNLF</sequence>
<proteinExistence type="predicted"/>
<dbReference type="InterPro" id="IPR036236">
    <property type="entry name" value="Znf_C2H2_sf"/>
</dbReference>
<organism evidence="8 9">
    <name type="scientific">Mya arenaria</name>
    <name type="common">Soft-shell clam</name>
    <dbReference type="NCBI Taxonomy" id="6604"/>
    <lineage>
        <taxon>Eukaryota</taxon>
        <taxon>Metazoa</taxon>
        <taxon>Spiralia</taxon>
        <taxon>Lophotrochozoa</taxon>
        <taxon>Mollusca</taxon>
        <taxon>Bivalvia</taxon>
        <taxon>Autobranchia</taxon>
        <taxon>Heteroconchia</taxon>
        <taxon>Euheterodonta</taxon>
        <taxon>Imparidentia</taxon>
        <taxon>Neoheterodontei</taxon>
        <taxon>Myida</taxon>
        <taxon>Myoidea</taxon>
        <taxon>Myidae</taxon>
        <taxon>Mya</taxon>
    </lineage>
</organism>
<keyword evidence="2" id="KW-0677">Repeat</keyword>
<evidence type="ECO:0000259" key="7">
    <source>
        <dbReference type="PROSITE" id="PS50157"/>
    </source>
</evidence>
<feature type="domain" description="C2H2-type" evidence="7">
    <location>
        <begin position="271"/>
        <end position="299"/>
    </location>
</feature>
<feature type="region of interest" description="Disordered" evidence="6">
    <location>
        <begin position="331"/>
        <end position="357"/>
    </location>
</feature>
<dbReference type="Gene3D" id="3.30.160.60">
    <property type="entry name" value="Classic Zinc Finger"/>
    <property type="match status" value="8"/>
</dbReference>
<feature type="domain" description="C2H2-type" evidence="7">
    <location>
        <begin position="501"/>
        <end position="528"/>
    </location>
</feature>
<dbReference type="InterPro" id="IPR013087">
    <property type="entry name" value="Znf_C2H2_type"/>
</dbReference>
<dbReference type="PROSITE" id="PS00028">
    <property type="entry name" value="ZINC_FINGER_C2H2_1"/>
    <property type="match status" value="11"/>
</dbReference>
<name>A0ABY7E6M4_MYAAR</name>
<feature type="domain" description="C2H2-type" evidence="7">
    <location>
        <begin position="416"/>
        <end position="443"/>
    </location>
</feature>
<feature type="domain" description="C2H2-type" evidence="7">
    <location>
        <begin position="49"/>
        <end position="76"/>
    </location>
</feature>
<feature type="domain" description="C2H2-type" evidence="7">
    <location>
        <begin position="388"/>
        <end position="415"/>
    </location>
</feature>
<dbReference type="EMBL" id="CP111016">
    <property type="protein sequence ID" value="WAR04809.1"/>
    <property type="molecule type" value="Genomic_DNA"/>
</dbReference>
<evidence type="ECO:0000256" key="6">
    <source>
        <dbReference type="SAM" id="MobiDB-lite"/>
    </source>
</evidence>
<feature type="domain" description="C2H2-type" evidence="7">
    <location>
        <begin position="530"/>
        <end position="557"/>
    </location>
</feature>
<dbReference type="PANTHER" id="PTHR24408">
    <property type="entry name" value="ZINC FINGER PROTEIN"/>
    <property type="match status" value="1"/>
</dbReference>
<reference evidence="8" key="1">
    <citation type="submission" date="2022-11" db="EMBL/GenBank/DDBJ databases">
        <title>Centuries of genome instability and evolution in soft-shell clam transmissible cancer (bioRxiv).</title>
        <authorList>
            <person name="Hart S.F.M."/>
            <person name="Yonemitsu M.A."/>
            <person name="Giersch R.M."/>
            <person name="Beal B.F."/>
            <person name="Arriagada G."/>
            <person name="Davis B.W."/>
            <person name="Ostrander E.A."/>
            <person name="Goff S.P."/>
            <person name="Metzger M.J."/>
        </authorList>
    </citation>
    <scope>NUCLEOTIDE SEQUENCE</scope>
    <source>
        <strain evidence="8">MELC-2E11</strain>
        <tissue evidence="8">Siphon/mantle</tissue>
    </source>
</reference>
<evidence type="ECO:0000256" key="4">
    <source>
        <dbReference type="ARBA" id="ARBA00022833"/>
    </source>
</evidence>
<evidence type="ECO:0000313" key="8">
    <source>
        <dbReference type="EMBL" id="WAR04809.1"/>
    </source>
</evidence>
<keyword evidence="9" id="KW-1185">Reference proteome</keyword>
<gene>
    <name evidence="8" type="ORF">MAR_020178</name>
</gene>
<feature type="region of interest" description="Disordered" evidence="6">
    <location>
        <begin position="292"/>
        <end position="312"/>
    </location>
</feature>
<dbReference type="PROSITE" id="PS50157">
    <property type="entry name" value="ZINC_FINGER_C2H2_2"/>
    <property type="match status" value="10"/>
</dbReference>
<evidence type="ECO:0000256" key="5">
    <source>
        <dbReference type="PROSITE-ProRule" id="PRU00042"/>
    </source>
</evidence>
<keyword evidence="4" id="KW-0862">Zinc</keyword>
<dbReference type="Pfam" id="PF00096">
    <property type="entry name" value="zf-C2H2"/>
    <property type="match status" value="4"/>
</dbReference>
<keyword evidence="3 5" id="KW-0863">Zinc-finger</keyword>
<feature type="compositionally biased region" description="Basic and acidic residues" evidence="6">
    <location>
        <begin position="17"/>
        <end position="27"/>
    </location>
</feature>
<feature type="domain" description="C2H2-type" evidence="7">
    <location>
        <begin position="242"/>
        <end position="270"/>
    </location>
</feature>
<evidence type="ECO:0000313" key="9">
    <source>
        <dbReference type="Proteomes" id="UP001164746"/>
    </source>
</evidence>
<feature type="domain" description="C2H2-type" evidence="7">
    <location>
        <begin position="473"/>
        <end position="500"/>
    </location>
</feature>
<protein>
    <submittedName>
        <fullName evidence="8">ZNF93-like protein</fullName>
    </submittedName>
</protein>
<evidence type="ECO:0000256" key="3">
    <source>
        <dbReference type="ARBA" id="ARBA00022771"/>
    </source>
</evidence>
<feature type="domain" description="C2H2-type" evidence="7">
    <location>
        <begin position="444"/>
        <end position="472"/>
    </location>
</feature>
<feature type="region of interest" description="Disordered" evidence="6">
    <location>
        <begin position="1"/>
        <end position="27"/>
    </location>
</feature>
<dbReference type="Proteomes" id="UP001164746">
    <property type="component" value="Chromosome 5"/>
</dbReference>
<feature type="domain" description="C2H2-type" evidence="7">
    <location>
        <begin position="586"/>
        <end position="614"/>
    </location>
</feature>
<evidence type="ECO:0000256" key="2">
    <source>
        <dbReference type="ARBA" id="ARBA00022737"/>
    </source>
</evidence>
<dbReference type="SUPFAM" id="SSF57667">
    <property type="entry name" value="beta-beta-alpha zinc fingers"/>
    <property type="match status" value="5"/>
</dbReference>
<evidence type="ECO:0000256" key="1">
    <source>
        <dbReference type="ARBA" id="ARBA00022723"/>
    </source>
</evidence>
<feature type="compositionally biased region" description="Basic and acidic residues" evidence="6">
    <location>
        <begin position="341"/>
        <end position="353"/>
    </location>
</feature>